<dbReference type="Proteomes" id="UP001237642">
    <property type="component" value="Unassembled WGS sequence"/>
</dbReference>
<reference evidence="1" key="1">
    <citation type="submission" date="2023-02" db="EMBL/GenBank/DDBJ databases">
        <title>Genome of toxic invasive species Heracleum sosnowskyi carries increased number of genes despite the absence of recent whole-genome duplications.</title>
        <authorList>
            <person name="Schelkunov M."/>
            <person name="Shtratnikova V."/>
            <person name="Makarenko M."/>
            <person name="Klepikova A."/>
            <person name="Omelchenko D."/>
            <person name="Novikova G."/>
            <person name="Obukhova E."/>
            <person name="Bogdanov V."/>
            <person name="Penin A."/>
            <person name="Logacheva M."/>
        </authorList>
    </citation>
    <scope>NUCLEOTIDE SEQUENCE</scope>
    <source>
        <strain evidence="1">Hsosn_3</strain>
        <tissue evidence="1">Leaf</tissue>
    </source>
</reference>
<organism evidence="1 2">
    <name type="scientific">Heracleum sosnowskyi</name>
    <dbReference type="NCBI Taxonomy" id="360622"/>
    <lineage>
        <taxon>Eukaryota</taxon>
        <taxon>Viridiplantae</taxon>
        <taxon>Streptophyta</taxon>
        <taxon>Embryophyta</taxon>
        <taxon>Tracheophyta</taxon>
        <taxon>Spermatophyta</taxon>
        <taxon>Magnoliopsida</taxon>
        <taxon>eudicotyledons</taxon>
        <taxon>Gunneridae</taxon>
        <taxon>Pentapetalae</taxon>
        <taxon>asterids</taxon>
        <taxon>campanulids</taxon>
        <taxon>Apiales</taxon>
        <taxon>Apiaceae</taxon>
        <taxon>Apioideae</taxon>
        <taxon>apioid superclade</taxon>
        <taxon>Tordylieae</taxon>
        <taxon>Tordyliinae</taxon>
        <taxon>Heracleum</taxon>
    </lineage>
</organism>
<accession>A0AAD8IJ14</accession>
<dbReference type="EMBL" id="JAUIZM010000005">
    <property type="protein sequence ID" value="KAK1385302.1"/>
    <property type="molecule type" value="Genomic_DNA"/>
</dbReference>
<keyword evidence="2" id="KW-1185">Reference proteome</keyword>
<reference evidence="1" key="2">
    <citation type="submission" date="2023-05" db="EMBL/GenBank/DDBJ databases">
        <authorList>
            <person name="Schelkunov M.I."/>
        </authorList>
    </citation>
    <scope>NUCLEOTIDE SEQUENCE</scope>
    <source>
        <strain evidence="1">Hsosn_3</strain>
        <tissue evidence="1">Leaf</tissue>
    </source>
</reference>
<name>A0AAD8IJ14_9APIA</name>
<evidence type="ECO:0000313" key="1">
    <source>
        <dbReference type="EMBL" id="KAK1385302.1"/>
    </source>
</evidence>
<comment type="caution">
    <text evidence="1">The sequence shown here is derived from an EMBL/GenBank/DDBJ whole genome shotgun (WGS) entry which is preliminary data.</text>
</comment>
<sequence length="166" mass="19091">MTETSDAALENRALDVVSHTVREDKYILTPFMSGYTLLASFDFNSSKGLTLRCFGLDSYSLATNYSVISVLMVWNMVLRYHLCFSLLSLTPNEQNFVDLEYRFFGYPRRLATCLWQPGCSTNRSTWLPWTTKAFLRMTVLLLFPDEQDGDIVCRGHFKGTPNVFHD</sequence>
<proteinExistence type="predicted"/>
<dbReference type="AlphaFoldDB" id="A0AAD8IJ14"/>
<protein>
    <submittedName>
        <fullName evidence="1">Uncharacterized protein</fullName>
    </submittedName>
</protein>
<evidence type="ECO:0000313" key="2">
    <source>
        <dbReference type="Proteomes" id="UP001237642"/>
    </source>
</evidence>
<gene>
    <name evidence="1" type="ORF">POM88_023037</name>
</gene>